<dbReference type="SMART" id="SM00225">
    <property type="entry name" value="BTB"/>
    <property type="match status" value="1"/>
</dbReference>
<dbReference type="InterPro" id="IPR000210">
    <property type="entry name" value="BTB/POZ_dom"/>
</dbReference>
<dbReference type="AlphaFoldDB" id="G0MUX8"/>
<gene>
    <name evidence="3" type="ORF">CAEBREN_24687</name>
</gene>
<evidence type="ECO:0000313" key="4">
    <source>
        <dbReference type="Proteomes" id="UP000008068"/>
    </source>
</evidence>
<evidence type="ECO:0000256" key="1">
    <source>
        <dbReference type="SAM" id="MobiDB-lite"/>
    </source>
</evidence>
<protein>
    <recommendedName>
        <fullName evidence="2">BTB domain-containing protein</fullName>
    </recommendedName>
</protein>
<dbReference type="Pfam" id="PF00651">
    <property type="entry name" value="BTB"/>
    <property type="match status" value="1"/>
</dbReference>
<organism evidence="4">
    <name type="scientific">Caenorhabditis brenneri</name>
    <name type="common">Nematode worm</name>
    <dbReference type="NCBI Taxonomy" id="135651"/>
    <lineage>
        <taxon>Eukaryota</taxon>
        <taxon>Metazoa</taxon>
        <taxon>Ecdysozoa</taxon>
        <taxon>Nematoda</taxon>
        <taxon>Chromadorea</taxon>
        <taxon>Rhabditida</taxon>
        <taxon>Rhabditina</taxon>
        <taxon>Rhabditomorpha</taxon>
        <taxon>Rhabditoidea</taxon>
        <taxon>Rhabditidae</taxon>
        <taxon>Peloderinae</taxon>
        <taxon>Caenorhabditis</taxon>
    </lineage>
</organism>
<evidence type="ECO:0000313" key="3">
    <source>
        <dbReference type="EMBL" id="EGT44534.1"/>
    </source>
</evidence>
<dbReference type="InterPro" id="IPR052664">
    <property type="entry name" value="BTB-MATH_domain_protein"/>
</dbReference>
<dbReference type="EMBL" id="GL379813">
    <property type="protein sequence ID" value="EGT44534.1"/>
    <property type="molecule type" value="Genomic_DNA"/>
</dbReference>
<dbReference type="Proteomes" id="UP000008068">
    <property type="component" value="Unassembled WGS sequence"/>
</dbReference>
<sequence>MSAEPPRKRGREGPPEVVPAEENPDNVIIKVEEMQFLFTKTYLAEHSGYFERMFFSSFAERDKKEVTMKGVKKEDFALFLKIIDGTGVITDDSVRPMLRLTQYLEARGAEQKCAEFLMGPSGKTVKEKFELGNRFRLEPLIAQILSNINTTEELKTIAPLTDIPSLSNIAQTHVLQKCYALLEIPVDYVYQDMLNQALDNVEEEERRRREAEQLIHQGVADWHRQVDHIRGFVHPRNLRYYLQMQQQDQLYRAIGFLEAISEAQRAQVVGQAQYWIGQNGVNPMEEFVPLDYRFQYQNMAAPAPNQAQPAPPNRAPRHPVQAPAPIDLVVEAPNLVGLQQAQRVYANVLDQIPNPFQRLIAAQALAQSQNVHAPINRGIDDPSPWRAFLERHLAQNPLGQNQAPQVNQVAAQAPNQAQQPGQPALPNPDGMDGLMPWEARHNEEAVRQHAPRVAGYVVALHGQHQNQQNPAQPQLRLALVAAQAPNQVRQPGQAAPRNRDPNGMMGLLREAPRPNLVDQDNREAALQLAQRVLAERIAAICDPFQNQQDLAQVQHRLAQVAAQIAQGGVEAPRPNPVDPAPGMNPLNQRLMNSAPWSLERFEAAIEVFPQHLQPGIRQILFSLFPQNRGDQEPIVEEPNPPGQ</sequence>
<keyword evidence="4" id="KW-1185">Reference proteome</keyword>
<feature type="region of interest" description="Disordered" evidence="1">
    <location>
        <begin position="487"/>
        <end position="508"/>
    </location>
</feature>
<evidence type="ECO:0000259" key="2">
    <source>
        <dbReference type="PROSITE" id="PS50097"/>
    </source>
</evidence>
<dbReference type="PROSITE" id="PS50097">
    <property type="entry name" value="BTB"/>
    <property type="match status" value="1"/>
</dbReference>
<dbReference type="SUPFAM" id="SSF54695">
    <property type="entry name" value="POZ domain"/>
    <property type="match status" value="1"/>
</dbReference>
<feature type="domain" description="BTB" evidence="2">
    <location>
        <begin position="25"/>
        <end position="92"/>
    </location>
</feature>
<dbReference type="PANTHER" id="PTHR22743">
    <property type="entry name" value="MEPRIN/TRAF-LIKE MATH FAMILY-C.ELEGANS"/>
    <property type="match status" value="1"/>
</dbReference>
<feature type="compositionally biased region" description="Basic and acidic residues" evidence="1">
    <location>
        <begin position="1"/>
        <end position="14"/>
    </location>
</feature>
<dbReference type="CDD" id="cd01165">
    <property type="entry name" value="BTB_POZ"/>
    <property type="match status" value="1"/>
</dbReference>
<feature type="region of interest" description="Disordered" evidence="1">
    <location>
        <begin position="1"/>
        <end position="24"/>
    </location>
</feature>
<name>G0MUX8_CAEBE</name>
<accession>G0MUX8</accession>
<dbReference type="InterPro" id="IPR011333">
    <property type="entry name" value="SKP1/BTB/POZ_sf"/>
</dbReference>
<proteinExistence type="predicted"/>
<feature type="region of interest" description="Disordered" evidence="1">
    <location>
        <begin position="403"/>
        <end position="427"/>
    </location>
</feature>
<dbReference type="Gene3D" id="3.30.710.10">
    <property type="entry name" value="Potassium Channel Kv1.1, Chain A"/>
    <property type="match status" value="1"/>
</dbReference>
<dbReference type="InParanoid" id="G0MUX8"/>
<dbReference type="PANTHER" id="PTHR22743:SF165">
    <property type="entry name" value="BTB AND MATH DOMAIN CONTAINING-RELATED"/>
    <property type="match status" value="1"/>
</dbReference>
<reference evidence="4" key="1">
    <citation type="submission" date="2011-07" db="EMBL/GenBank/DDBJ databases">
        <authorList>
            <consortium name="Caenorhabditis brenneri Sequencing and Analysis Consortium"/>
            <person name="Wilson R.K."/>
        </authorList>
    </citation>
    <scope>NUCLEOTIDE SEQUENCE [LARGE SCALE GENOMIC DNA]</scope>
    <source>
        <strain evidence="4">PB2801</strain>
    </source>
</reference>
<dbReference type="HOGENOM" id="CLU_425933_0_0_1"/>